<dbReference type="Proteomes" id="UP000286921">
    <property type="component" value="Unassembled WGS sequence"/>
</dbReference>
<comment type="caution">
    <text evidence="3">The sequence shown here is derived from an EMBL/GenBank/DDBJ whole genome shotgun (WGS) entry which is preliminary data.</text>
</comment>
<sequence>MSTISSSPRTPQQGSSAQGGGQQQGPTTQELMGMVSQLQESITALEQRNQLLEGRLAVKSVKVRPPEPFDGNRSRLRAFLTQLDLYLNMNKEKLRNEVDKIFFASTYLNGTAFNWFEPYIRDYQEKPVGEQDDDTKRIFASYARFKERLEQTFGDIDAARNAERKLWRLKQTGSASKYASEFLQVISLGFRV</sequence>
<dbReference type="EMBL" id="BDHI01000002">
    <property type="protein sequence ID" value="GCB18984.1"/>
    <property type="molecule type" value="Genomic_DNA"/>
</dbReference>
<gene>
    <name evidence="3" type="ORF">AAWM_01869</name>
</gene>
<feature type="region of interest" description="Disordered" evidence="1">
    <location>
        <begin position="1"/>
        <end position="29"/>
    </location>
</feature>
<feature type="domain" description="Ty3 transposon capsid-like protein" evidence="2">
    <location>
        <begin position="59"/>
        <end position="186"/>
    </location>
</feature>
<reference evidence="3 4" key="1">
    <citation type="submission" date="2016-09" db="EMBL/GenBank/DDBJ databases">
        <title>Aspergillus awamori IFM 58123T.</title>
        <authorList>
            <person name="Kusuya Y."/>
            <person name="Shimizu M."/>
            <person name="Takahashi H."/>
            <person name="Yaguchi T."/>
        </authorList>
    </citation>
    <scope>NUCLEOTIDE SEQUENCE [LARGE SCALE GENOMIC DNA]</scope>
    <source>
        <strain evidence="3 4">IFM 58123</strain>
    </source>
</reference>
<evidence type="ECO:0000313" key="4">
    <source>
        <dbReference type="Proteomes" id="UP000286921"/>
    </source>
</evidence>
<proteinExistence type="predicted"/>
<name>A0A401KHZ9_ASPAW</name>
<organism evidence="3 4">
    <name type="scientific">Aspergillus awamori</name>
    <name type="common">Black koji mold</name>
    <dbReference type="NCBI Taxonomy" id="105351"/>
    <lineage>
        <taxon>Eukaryota</taxon>
        <taxon>Fungi</taxon>
        <taxon>Dikarya</taxon>
        <taxon>Ascomycota</taxon>
        <taxon>Pezizomycotina</taxon>
        <taxon>Eurotiomycetes</taxon>
        <taxon>Eurotiomycetidae</taxon>
        <taxon>Eurotiales</taxon>
        <taxon>Aspergillaceae</taxon>
        <taxon>Aspergillus</taxon>
    </lineage>
</organism>
<dbReference type="STRING" id="105351.A0A401KHZ9"/>
<evidence type="ECO:0000256" key="1">
    <source>
        <dbReference type="SAM" id="MobiDB-lite"/>
    </source>
</evidence>
<dbReference type="Pfam" id="PF19259">
    <property type="entry name" value="Ty3_capsid"/>
    <property type="match status" value="1"/>
</dbReference>
<dbReference type="AlphaFoldDB" id="A0A401KHZ9"/>
<evidence type="ECO:0000313" key="3">
    <source>
        <dbReference type="EMBL" id="GCB18984.1"/>
    </source>
</evidence>
<accession>A0A401KHZ9</accession>
<keyword evidence="4" id="KW-1185">Reference proteome</keyword>
<protein>
    <submittedName>
        <fullName evidence="3">Protein LDOC1</fullName>
    </submittedName>
</protein>
<evidence type="ECO:0000259" key="2">
    <source>
        <dbReference type="Pfam" id="PF19259"/>
    </source>
</evidence>
<dbReference type="InterPro" id="IPR045358">
    <property type="entry name" value="Ty3_capsid"/>
</dbReference>